<name>A0ACB9JGQ3_9ASTR</name>
<dbReference type="Proteomes" id="UP001056120">
    <property type="component" value="Linkage Group LG04"/>
</dbReference>
<dbReference type="EMBL" id="CM042021">
    <property type="protein sequence ID" value="KAI3819683.1"/>
    <property type="molecule type" value="Genomic_DNA"/>
</dbReference>
<reference evidence="1 2" key="2">
    <citation type="journal article" date="2022" name="Mol. Ecol. Resour.">
        <title>The genomes of chicory, endive, great burdock and yacon provide insights into Asteraceae paleo-polyploidization history and plant inulin production.</title>
        <authorList>
            <person name="Fan W."/>
            <person name="Wang S."/>
            <person name="Wang H."/>
            <person name="Wang A."/>
            <person name="Jiang F."/>
            <person name="Liu H."/>
            <person name="Zhao H."/>
            <person name="Xu D."/>
            <person name="Zhang Y."/>
        </authorList>
    </citation>
    <scope>NUCLEOTIDE SEQUENCE [LARGE SCALE GENOMIC DNA]</scope>
    <source>
        <strain evidence="2">cv. Yunnan</strain>
        <tissue evidence="1">Leaves</tissue>
    </source>
</reference>
<evidence type="ECO:0000313" key="1">
    <source>
        <dbReference type="EMBL" id="KAI3819683.1"/>
    </source>
</evidence>
<keyword evidence="2" id="KW-1185">Reference proteome</keyword>
<evidence type="ECO:0000313" key="2">
    <source>
        <dbReference type="Proteomes" id="UP001056120"/>
    </source>
</evidence>
<comment type="caution">
    <text evidence="1">The sequence shown here is derived from an EMBL/GenBank/DDBJ whole genome shotgun (WGS) entry which is preliminary data.</text>
</comment>
<accession>A0ACB9JGQ3</accession>
<proteinExistence type="predicted"/>
<reference evidence="2" key="1">
    <citation type="journal article" date="2022" name="Mol. Ecol. Resour.">
        <title>The genomes of chicory, endive, great burdock and yacon provide insights into Asteraceae palaeo-polyploidization history and plant inulin production.</title>
        <authorList>
            <person name="Fan W."/>
            <person name="Wang S."/>
            <person name="Wang H."/>
            <person name="Wang A."/>
            <person name="Jiang F."/>
            <person name="Liu H."/>
            <person name="Zhao H."/>
            <person name="Xu D."/>
            <person name="Zhang Y."/>
        </authorList>
    </citation>
    <scope>NUCLEOTIDE SEQUENCE [LARGE SCALE GENOMIC DNA]</scope>
    <source>
        <strain evidence="2">cv. Yunnan</strain>
    </source>
</reference>
<sequence>MNIISFVKTQKCLRKSHPAILALIAEHPSEGKKIDDTPIVRDYPEVFPEDIPSLPPHRQVESQMDLSPEAAPIARAPYRLAPSELPELSTRLPKLLDEGFIRPSSSPCGAQVLFSKKKDGTFCMLSMVTIKNHYPLPHIDNLFDQLPGSSFYSKIDLRSGYHQPRVRDGDVSKTAFRTRYGHYEFMVMPFELINALSQPRATPARASRDNAGI</sequence>
<protein>
    <submittedName>
        <fullName evidence="1">Uncharacterized protein</fullName>
    </submittedName>
</protein>
<organism evidence="1 2">
    <name type="scientific">Smallanthus sonchifolius</name>
    <dbReference type="NCBI Taxonomy" id="185202"/>
    <lineage>
        <taxon>Eukaryota</taxon>
        <taxon>Viridiplantae</taxon>
        <taxon>Streptophyta</taxon>
        <taxon>Embryophyta</taxon>
        <taxon>Tracheophyta</taxon>
        <taxon>Spermatophyta</taxon>
        <taxon>Magnoliopsida</taxon>
        <taxon>eudicotyledons</taxon>
        <taxon>Gunneridae</taxon>
        <taxon>Pentapetalae</taxon>
        <taxon>asterids</taxon>
        <taxon>campanulids</taxon>
        <taxon>Asterales</taxon>
        <taxon>Asteraceae</taxon>
        <taxon>Asteroideae</taxon>
        <taxon>Heliantheae alliance</taxon>
        <taxon>Millerieae</taxon>
        <taxon>Smallanthus</taxon>
    </lineage>
</organism>
<gene>
    <name evidence="1" type="ORF">L1987_13530</name>
</gene>